<protein>
    <submittedName>
        <fullName evidence="7">S-layer homology domain-containing protein</fullName>
    </submittedName>
</protein>
<evidence type="ECO:0000256" key="2">
    <source>
        <dbReference type="SAM" id="Coils"/>
    </source>
</evidence>
<reference evidence="7" key="1">
    <citation type="submission" date="2020-09" db="EMBL/GenBank/DDBJ databases">
        <title>A novel bacterium of genus Paenibacillus, isolated from South China Sea.</title>
        <authorList>
            <person name="Huang H."/>
            <person name="Mo K."/>
            <person name="Hu Y."/>
        </authorList>
    </citation>
    <scope>NUCLEOTIDE SEQUENCE</scope>
    <source>
        <strain evidence="7">IB182363</strain>
    </source>
</reference>
<dbReference type="PROSITE" id="PS50853">
    <property type="entry name" value="FN3"/>
    <property type="match status" value="3"/>
</dbReference>
<dbReference type="SUPFAM" id="SSF82171">
    <property type="entry name" value="DPP6 N-terminal domain-like"/>
    <property type="match status" value="1"/>
</dbReference>
<accession>A0A927CAP9</accession>
<keyword evidence="2" id="KW-0175">Coiled coil</keyword>
<dbReference type="Pfam" id="PF00395">
    <property type="entry name" value="SLH"/>
    <property type="match status" value="2"/>
</dbReference>
<dbReference type="InterPro" id="IPR003961">
    <property type="entry name" value="FN3_dom"/>
</dbReference>
<dbReference type="Pfam" id="PF00041">
    <property type="entry name" value="fn3"/>
    <property type="match status" value="1"/>
</dbReference>
<dbReference type="InterPro" id="IPR011659">
    <property type="entry name" value="WD40"/>
</dbReference>
<dbReference type="InterPro" id="IPR013783">
    <property type="entry name" value="Ig-like_fold"/>
</dbReference>
<feature type="domain" description="SLH" evidence="6">
    <location>
        <begin position="2643"/>
        <end position="2706"/>
    </location>
</feature>
<dbReference type="SMART" id="SM00060">
    <property type="entry name" value="FN3"/>
    <property type="match status" value="3"/>
</dbReference>
<evidence type="ECO:0000259" key="6">
    <source>
        <dbReference type="PROSITE" id="PS51272"/>
    </source>
</evidence>
<dbReference type="InterPro" id="IPR050991">
    <property type="entry name" value="ECM_Regulatory_Proteins"/>
</dbReference>
<evidence type="ECO:0000313" key="8">
    <source>
        <dbReference type="Proteomes" id="UP000639396"/>
    </source>
</evidence>
<evidence type="ECO:0000256" key="4">
    <source>
        <dbReference type="SAM" id="SignalP"/>
    </source>
</evidence>
<feature type="domain" description="Fibronectin type-III" evidence="5">
    <location>
        <begin position="2387"/>
        <end position="2478"/>
    </location>
</feature>
<dbReference type="InterPro" id="IPR036116">
    <property type="entry name" value="FN3_sf"/>
</dbReference>
<evidence type="ECO:0000256" key="3">
    <source>
        <dbReference type="SAM" id="MobiDB-lite"/>
    </source>
</evidence>
<feature type="region of interest" description="Disordered" evidence="3">
    <location>
        <begin position="2423"/>
        <end position="2442"/>
    </location>
</feature>
<feature type="compositionally biased region" description="Gly residues" evidence="3">
    <location>
        <begin position="2480"/>
        <end position="2505"/>
    </location>
</feature>
<dbReference type="SUPFAM" id="SSF49265">
    <property type="entry name" value="Fibronectin type III"/>
    <property type="match status" value="2"/>
</dbReference>
<dbReference type="InterPro" id="IPR001119">
    <property type="entry name" value="SLH_dom"/>
</dbReference>
<feature type="region of interest" description="Disordered" evidence="3">
    <location>
        <begin position="2477"/>
        <end position="2520"/>
    </location>
</feature>
<dbReference type="CDD" id="cd00063">
    <property type="entry name" value="FN3"/>
    <property type="match status" value="2"/>
</dbReference>
<dbReference type="PROSITE" id="PS51272">
    <property type="entry name" value="SLH"/>
    <property type="match status" value="3"/>
</dbReference>
<keyword evidence="4" id="KW-0732">Signal</keyword>
<comment type="caution">
    <text evidence="7">The sequence shown here is derived from an EMBL/GenBank/DDBJ whole genome shotgun (WGS) entry which is preliminary data.</text>
</comment>
<dbReference type="Pfam" id="PF13620">
    <property type="entry name" value="CarboxypepD_reg"/>
    <property type="match status" value="1"/>
</dbReference>
<evidence type="ECO:0000313" key="7">
    <source>
        <dbReference type="EMBL" id="MBD2863122.1"/>
    </source>
</evidence>
<evidence type="ECO:0000256" key="1">
    <source>
        <dbReference type="ARBA" id="ARBA00022737"/>
    </source>
</evidence>
<dbReference type="Gene3D" id="2.120.10.30">
    <property type="entry name" value="TolB, C-terminal domain"/>
    <property type="match status" value="1"/>
</dbReference>
<feature type="domain" description="SLH" evidence="6">
    <location>
        <begin position="2712"/>
        <end position="2774"/>
    </location>
</feature>
<gene>
    <name evidence="7" type="ORF">IDH45_14105</name>
</gene>
<dbReference type="PANTHER" id="PTHR46708:SF2">
    <property type="entry name" value="FIBRONECTIN TYPE-III DOMAIN-CONTAINING PROTEIN"/>
    <property type="match status" value="1"/>
</dbReference>
<proteinExistence type="predicted"/>
<feature type="signal peptide" evidence="4">
    <location>
        <begin position="1"/>
        <end position="27"/>
    </location>
</feature>
<feature type="coiled-coil region" evidence="2">
    <location>
        <begin position="2041"/>
        <end position="2068"/>
    </location>
</feature>
<dbReference type="InterPro" id="IPR011042">
    <property type="entry name" value="6-blade_b-propeller_TolB-like"/>
</dbReference>
<feature type="domain" description="Fibronectin type-III" evidence="5">
    <location>
        <begin position="190"/>
        <end position="290"/>
    </location>
</feature>
<dbReference type="Gene3D" id="2.60.40.1120">
    <property type="entry name" value="Carboxypeptidase-like, regulatory domain"/>
    <property type="match status" value="1"/>
</dbReference>
<dbReference type="PANTHER" id="PTHR46708">
    <property type="entry name" value="TENASCIN"/>
    <property type="match status" value="1"/>
</dbReference>
<dbReference type="Pfam" id="PF07676">
    <property type="entry name" value="PD40"/>
    <property type="match status" value="1"/>
</dbReference>
<evidence type="ECO:0000259" key="5">
    <source>
        <dbReference type="PROSITE" id="PS50853"/>
    </source>
</evidence>
<dbReference type="Proteomes" id="UP000639396">
    <property type="component" value="Unassembled WGS sequence"/>
</dbReference>
<feature type="domain" description="Fibronectin type-III" evidence="5">
    <location>
        <begin position="2288"/>
        <end position="2386"/>
    </location>
</feature>
<dbReference type="Gene3D" id="2.60.40.10">
    <property type="entry name" value="Immunoglobulins"/>
    <property type="match status" value="4"/>
</dbReference>
<feature type="domain" description="SLH" evidence="6">
    <location>
        <begin position="2783"/>
        <end position="2844"/>
    </location>
</feature>
<organism evidence="7 8">
    <name type="scientific">Paenibacillus oceani</name>
    <dbReference type="NCBI Taxonomy" id="2772510"/>
    <lineage>
        <taxon>Bacteria</taxon>
        <taxon>Bacillati</taxon>
        <taxon>Bacillota</taxon>
        <taxon>Bacilli</taxon>
        <taxon>Bacillales</taxon>
        <taxon>Paenibacillaceae</taxon>
        <taxon>Paenibacillus</taxon>
    </lineage>
</organism>
<dbReference type="RefSeq" id="WP_190928626.1">
    <property type="nucleotide sequence ID" value="NZ_JACXJA010000016.1"/>
</dbReference>
<keyword evidence="1" id="KW-0677">Repeat</keyword>
<sequence length="2844" mass="300872">MGNRNRFLGKTLCLTLALSIPLSGLLAQTGIGGTAAAEASTSETMLRSLFGGLTTESIMSQVGTPESNDDPIVKQNLGLFAAEAGGVAKAVYAAEKPAAPVLDPLPAYSNLPSIAVTGSAAAGASVTVSYVWNGGGETAAGTVTADASAAFRFDLPLMEEGEYRITAIASQNGTSSDRSGPAVVIADRTPPQRVENAGWKLLYPSNTTVLLQWMPPLVPYGQGGMKPDASIARYTVSDTSDTQLRETAGLEAIMEGLEPARMYLYRVRAVDQAGNVSDYETIYAGTSPAGEVKLTDFDSEVPVPPAMSGDGGTILYTDEESRLYRVDTSTGDHVEVVLTRDGEAPDGTIRELAVNRAGNRFAFSSDAANLRVAQDPNGAPNAVYVYDADTELIGLVSTSGQRAGKPVLSGSGQLLAFVENGQVYVHDRAGNSVRLVSAAEEGGAGNGISDFPAISADGRRIVYETTSTNLKGAATSGGGSNAIAVYDVASDRHLWVAGGGGSSRNPAISADGAFVVYRGSFGGFPKLHMLDMRDPDSANWTNEAFPDNRSTNQRKDKSYSRVAISGDGSYAVATLHDYNPQGSPYANSYAERFNRQTGAVDTVGNPASSAPFALIDETGNRIVYARDGGLYTYCNGVCVQPEPSDDIESVNWSAASGDQTFGNVNPGAVVTIQAIGKPGGDVVAEVAYRERIEGDPAREGAAKKTLVMTETPGGSGLYRATFSVAEGMTQIDSIAARPAGGGDSRYAPQTPIHVAGKLSVTIEAPYPGVLGTLQLALQGSGGLSTKRPLVAGQTRYELMWPADPGVTLEIRDANGTAVYARQSGVAVHKGAATSVALAPVIPATLSVEVLHGFRPVVAQLTFKDESGATIGSMTTDSMGKAVLSGRQAGETVTVSVAPPNEYAVPADRQVTLRIGNESLQVPLEKWSDTVGSHKIEFAREVGREPFTLPVIGSEVRVTARAKSGIALRAKIVKEVWDGGESTVPADEWIGLAESPDDPGGYTGSFAIAEGTASLKELTFEANGVLFAETYPIRKHVASRLQVQLDVLPDSEWSAKLAGAALDMSSSGGSNLFYYSERKTVGDGTEVYTFDTPYPLSAHSLLLRPAGLKSVQLTMASPASGLTSNVSLAPEFNFAFRWNMKQDGVPAMWYKGTLRNVSDGSVVWQSSGYDLLPAAVQLPRRSASAERLQLTIVPSDPSYEVQTVEVTANSAVTAMNVPIVKKPEALLSGRVFGTGGAPSAGSSVTATVKRDNTSKTFRAVTDKSGAYNLTVPAGEVELKATSSAGAGRLSRTLKLEAIGEQTVDLTLHDYAKVTFRLYTKLLGGDWSGPIELDWRTSVHFHVKPSFQVMSQKGNEYRAEAVIGDTIGICVNGFEAGLPGKCQETVIDENNEAVIEIRLENSGGQAAFRAIRPDGSTPSSVSAVLYQPDGSHSNYSNLLIHKEKQQFVIPIGSAGNHRLQLKAANGDAAMVDFAARPGDIVELGNIALQRPIRFFGAGNGLESASDWATPNGRITLRAFYLDGGGSGQAEVRDTILSLQLPKETEYVPGTLVVNGTAAQPPAVGQTLEIPLGSVKRGERGAVQLQLKLREQPSLSQVAIAGKIRYSDSAIREEALGTTVIDIVPVTIRAPETVAAPHFKVSGYAPAGAQVTVYDNGVVMGVASVSPEGTWSLPVELADTLTRKHRLTTEAEVAGVRTYGERAFVEYDPNDPGLSSVVMRQPDGRVYQFDPGEGVAVFPYVVAPSYPFLFELSFRDISRVYDVYVTVGDSVAPAQLVDGRYQASVPVTYNLGPIGVEYRTKRAADEGPGPVPDEEQFRRSLPSDVAGYSVDWIAGPGERTPDGTVMPAGAASVKLQFNSSLKGQMSVLTEPAGAYEPSERDRQIAERTGVPVYGFNLSLSKNESSMTVKLTGYVPDGSASPATARGGPVAALAVKEELVKKTVKFTIDRVGQALGFRDIIAGGMDAADPDNFARRINRAIEVAENLCDLQAREYYTNFAWNVKLDIHMHERVKTTVGVLGTYLGKGLGGIAFWGEGYYIGMKLDEVINDELTELEDHLNKYNSELKCSKKKPKKPVADPKYIWDPSGYVYEGIPGNRVQGVTATVMEKEPATGVWNVWDSEWYGQSNPLLTDGQGRYAWDVPPGKWMVKYEKEGYETTYSDELDVPPPQLEVNIPMMSFDEPQVDAVYAAAGGAHVDIRFSKPIDEGSIGPDSLIVTAENGTAVAGEAKAKAPVEANGKTLTEAVRFVPAGPMPDGAYRMTVSGTLASYAGVTMGRVTELSFQVARRDVTPPADVAGVTAGVASGTAIVAWDEPKDADYAASRVRWKMRGASAFGEPIEAAKGAGWAQITDLPDADGYEFQVTAIDESGNESAGVTAFWTRGEDWTPPLAAADLEALAVREDRIELRWTDPASPDLAKLRLSWAREDSPDDVRSGETTPRTGAYTISGLTPDTAYIVSVVAVDTAGNESLAASIQVRTNAASTGGGDPAPGGGSGGHPGGPAGGGTGSGTAADPHAAEATTGPAGGIYRAFEGKVELTVAPGTFPANTKLSLRLKEGTDARLPGGYVRMSHAVTIASDGAVPAKPMKLSLRFDPAAARTIDVRKLGLYKKADAHPAGWTYVGGIADPDSGRVEADVASYGEYVVLLYDRTFSDLLAHWARSDAEVLVSRHLVDGAGADRFEPDRPITRAEATKLLVESLRQGMAAERNGQTEAMANAVFADVAPDAWYAPYVAAAVRLGLAEGADNRFRPDDAVTREELAVLLRRFAGLYGGGALPVPRGEEPAVLERFADERDISGWAREAMADSVSQGWLQGVTATELLPQGEANRAQAAVMLLRVLTSLGAITK</sequence>
<keyword evidence="8" id="KW-1185">Reference proteome</keyword>
<name>A0A927CAP9_9BACL</name>
<feature type="chain" id="PRO_5037482694" evidence="4">
    <location>
        <begin position="28"/>
        <end position="2844"/>
    </location>
</feature>
<dbReference type="EMBL" id="JACXJA010000016">
    <property type="protein sequence ID" value="MBD2863122.1"/>
    <property type="molecule type" value="Genomic_DNA"/>
</dbReference>